<feature type="region of interest" description="Disordered" evidence="1">
    <location>
        <begin position="40"/>
        <end position="74"/>
    </location>
</feature>
<proteinExistence type="predicted"/>
<dbReference type="EMBL" id="JBHMFI010000001">
    <property type="protein sequence ID" value="MFB9071594.1"/>
    <property type="molecule type" value="Genomic_DNA"/>
</dbReference>
<sequence>MPCWTGCHQTWTRTSSGPAMQPCWCVPRSLRAAVRRPLGGFSVGARNGLPRSNRRWPSDFSARRSTRRGSVPET</sequence>
<evidence type="ECO:0000256" key="1">
    <source>
        <dbReference type="SAM" id="MobiDB-lite"/>
    </source>
</evidence>
<evidence type="ECO:0000313" key="3">
    <source>
        <dbReference type="Proteomes" id="UP001589575"/>
    </source>
</evidence>
<keyword evidence="3" id="KW-1185">Reference proteome</keyword>
<accession>A0ABV5FY31</accession>
<organism evidence="2 3">
    <name type="scientific">Citricoccus parietis</name>
    <dbReference type="NCBI Taxonomy" id="592307"/>
    <lineage>
        <taxon>Bacteria</taxon>
        <taxon>Bacillati</taxon>
        <taxon>Actinomycetota</taxon>
        <taxon>Actinomycetes</taxon>
        <taxon>Micrococcales</taxon>
        <taxon>Micrococcaceae</taxon>
        <taxon>Citricoccus</taxon>
    </lineage>
</organism>
<evidence type="ECO:0000313" key="2">
    <source>
        <dbReference type="EMBL" id="MFB9071594.1"/>
    </source>
</evidence>
<protein>
    <submittedName>
        <fullName evidence="2">Uncharacterized protein</fullName>
    </submittedName>
</protein>
<name>A0ABV5FY31_9MICC</name>
<dbReference type="Proteomes" id="UP001589575">
    <property type="component" value="Unassembled WGS sequence"/>
</dbReference>
<reference evidence="2 3" key="1">
    <citation type="submission" date="2024-09" db="EMBL/GenBank/DDBJ databases">
        <authorList>
            <person name="Sun Q."/>
            <person name="Mori K."/>
        </authorList>
    </citation>
    <scope>NUCLEOTIDE SEQUENCE [LARGE SCALE GENOMIC DNA]</scope>
    <source>
        <strain evidence="2 3">CCM 7609</strain>
    </source>
</reference>
<comment type="caution">
    <text evidence="2">The sequence shown here is derived from an EMBL/GenBank/DDBJ whole genome shotgun (WGS) entry which is preliminary data.</text>
</comment>
<gene>
    <name evidence="2" type="ORF">ACFFX0_10415</name>
</gene>